<gene>
    <name evidence="1" type="ORF">G9C98_007664</name>
</gene>
<reference evidence="1" key="2">
    <citation type="submission" date="2021-04" db="EMBL/GenBank/DDBJ databases">
        <title>Genome-wide patterns of bracovirus chromosomal integration into multiple host tissues during parasitism.</title>
        <authorList>
            <person name="Chebbi M.A.C."/>
        </authorList>
    </citation>
    <scope>NUCLEOTIDE SEQUENCE</scope>
    <source>
        <tissue evidence="1">Whole body</tissue>
    </source>
</reference>
<comment type="caution">
    <text evidence="1">The sequence shown here is derived from an EMBL/GenBank/DDBJ whole genome shotgun (WGS) entry which is preliminary data.</text>
</comment>
<dbReference type="Proteomes" id="UP000729913">
    <property type="component" value="Unassembled WGS sequence"/>
</dbReference>
<accession>A0A8J5QJN4</accession>
<organism evidence="1 2">
    <name type="scientific">Cotesia typhae</name>
    <dbReference type="NCBI Taxonomy" id="2053667"/>
    <lineage>
        <taxon>Eukaryota</taxon>
        <taxon>Metazoa</taxon>
        <taxon>Ecdysozoa</taxon>
        <taxon>Arthropoda</taxon>
        <taxon>Hexapoda</taxon>
        <taxon>Insecta</taxon>
        <taxon>Pterygota</taxon>
        <taxon>Neoptera</taxon>
        <taxon>Endopterygota</taxon>
        <taxon>Hymenoptera</taxon>
        <taxon>Apocrita</taxon>
        <taxon>Ichneumonoidea</taxon>
        <taxon>Braconidae</taxon>
        <taxon>Microgastrinae</taxon>
        <taxon>Cotesia</taxon>
    </lineage>
</organism>
<dbReference type="EMBL" id="JAAOIC020000067">
    <property type="protein sequence ID" value="KAG8034588.1"/>
    <property type="molecule type" value="Genomic_DNA"/>
</dbReference>
<evidence type="ECO:0000313" key="1">
    <source>
        <dbReference type="EMBL" id="KAG8034588.1"/>
    </source>
</evidence>
<evidence type="ECO:0000313" key="2">
    <source>
        <dbReference type="Proteomes" id="UP000729913"/>
    </source>
</evidence>
<dbReference type="AlphaFoldDB" id="A0A8J5QJN4"/>
<keyword evidence="2" id="KW-1185">Reference proteome</keyword>
<dbReference type="OrthoDB" id="16679at2759"/>
<proteinExistence type="predicted"/>
<sequence>MSTRGIGIFHTPRKTTSENQLNFHGANSLTMSNSTKMMSNVNYPSKSFTPIGAKPKGLSIRSQSDLNIAVPTKPSSTIKVNEAKKSTSTLLKNKVSKTLLQKQKQGLSPNSKSPHKVVSPVFKRPLPLKVNTQVYPPPEKLAGFYNFEENFDRVLRRVDALDKEAKQLSAIHKPVNNVIKPFEDDSESLLTVVEQDHPSLTVKNNDLTCFDVEIPTLSDED</sequence>
<name>A0A8J5QJN4_9HYME</name>
<protein>
    <submittedName>
        <fullName evidence="1">Uncharacterized protein</fullName>
    </submittedName>
</protein>
<reference evidence="1" key="1">
    <citation type="submission" date="2020-03" db="EMBL/GenBank/DDBJ databases">
        <authorList>
            <person name="Chebbi M.A."/>
            <person name="Drezen J.M."/>
        </authorList>
    </citation>
    <scope>NUCLEOTIDE SEQUENCE</scope>
    <source>
        <tissue evidence="1">Whole body</tissue>
    </source>
</reference>